<proteinExistence type="predicted"/>
<protein>
    <submittedName>
        <fullName evidence="1">Uncharacterized protein</fullName>
    </submittedName>
</protein>
<evidence type="ECO:0000313" key="1">
    <source>
        <dbReference type="EMBL" id="JAD41192.1"/>
    </source>
</evidence>
<dbReference type="AlphaFoldDB" id="A0A0A9A2C0"/>
<organism evidence="1">
    <name type="scientific">Arundo donax</name>
    <name type="common">Giant reed</name>
    <name type="synonym">Donax arundinaceus</name>
    <dbReference type="NCBI Taxonomy" id="35708"/>
    <lineage>
        <taxon>Eukaryota</taxon>
        <taxon>Viridiplantae</taxon>
        <taxon>Streptophyta</taxon>
        <taxon>Embryophyta</taxon>
        <taxon>Tracheophyta</taxon>
        <taxon>Spermatophyta</taxon>
        <taxon>Magnoliopsida</taxon>
        <taxon>Liliopsida</taxon>
        <taxon>Poales</taxon>
        <taxon>Poaceae</taxon>
        <taxon>PACMAD clade</taxon>
        <taxon>Arundinoideae</taxon>
        <taxon>Arundineae</taxon>
        <taxon>Arundo</taxon>
    </lineage>
</organism>
<reference evidence="1" key="1">
    <citation type="submission" date="2014-09" db="EMBL/GenBank/DDBJ databases">
        <authorList>
            <person name="Magalhaes I.L.F."/>
            <person name="Oliveira U."/>
            <person name="Santos F.R."/>
            <person name="Vidigal T.H.D.A."/>
            <person name="Brescovit A.D."/>
            <person name="Santos A.J."/>
        </authorList>
    </citation>
    <scope>NUCLEOTIDE SEQUENCE</scope>
    <source>
        <tissue evidence="1">Shoot tissue taken approximately 20 cm above the soil surface</tissue>
    </source>
</reference>
<sequence length="41" mass="4868">MYLLRFDKSEIVEYFEALGYVFKICSTEALKFHFLNLSDSV</sequence>
<name>A0A0A9A2C0_ARUDO</name>
<reference evidence="1" key="2">
    <citation type="journal article" date="2015" name="Data Brief">
        <title>Shoot transcriptome of the giant reed, Arundo donax.</title>
        <authorList>
            <person name="Barrero R.A."/>
            <person name="Guerrero F.D."/>
            <person name="Moolhuijzen P."/>
            <person name="Goolsby J.A."/>
            <person name="Tidwell J."/>
            <person name="Bellgard S.E."/>
            <person name="Bellgard M.I."/>
        </authorList>
    </citation>
    <scope>NUCLEOTIDE SEQUENCE</scope>
    <source>
        <tissue evidence="1">Shoot tissue taken approximately 20 cm above the soil surface</tissue>
    </source>
</reference>
<accession>A0A0A9A2C0</accession>
<dbReference type="EMBL" id="GBRH01256703">
    <property type="protein sequence ID" value="JAD41192.1"/>
    <property type="molecule type" value="Transcribed_RNA"/>
</dbReference>